<sequence length="104" mass="11377">MILSLAALLLAPASQASLGQEAPEEEIVVRARQERMRVRLKLDRKRRVRACAIAKSSGDAGFDRTACETTVACARSGLREPDAIRACVRPQLLAYARAQLGKEE</sequence>
<comment type="subcellular location">
    <subcellularLocation>
        <location evidence="1">Membrane</location>
        <topology evidence="1">Single-pass membrane protein</topology>
    </subcellularLocation>
</comment>
<dbReference type="EMBL" id="JALMLT010000002">
    <property type="protein sequence ID" value="MDT8759108.1"/>
    <property type="molecule type" value="Genomic_DNA"/>
</dbReference>
<evidence type="ECO:0000256" key="1">
    <source>
        <dbReference type="ARBA" id="ARBA00004167"/>
    </source>
</evidence>
<evidence type="ECO:0000313" key="6">
    <source>
        <dbReference type="EMBL" id="MDT8759108.1"/>
    </source>
</evidence>
<accession>A0ABU3N3R8</accession>
<evidence type="ECO:0000256" key="5">
    <source>
        <dbReference type="SAM" id="SignalP"/>
    </source>
</evidence>
<dbReference type="NCBIfam" id="TIGR01352">
    <property type="entry name" value="tonB_Cterm"/>
    <property type="match status" value="1"/>
</dbReference>
<keyword evidence="2" id="KW-0812">Transmembrane</keyword>
<evidence type="ECO:0000256" key="4">
    <source>
        <dbReference type="ARBA" id="ARBA00023136"/>
    </source>
</evidence>
<keyword evidence="5" id="KW-0732">Signal</keyword>
<evidence type="ECO:0000256" key="2">
    <source>
        <dbReference type="ARBA" id="ARBA00022692"/>
    </source>
</evidence>
<keyword evidence="3" id="KW-1133">Transmembrane helix</keyword>
<dbReference type="SUPFAM" id="SSF74653">
    <property type="entry name" value="TolA/TonB C-terminal domain"/>
    <property type="match status" value="1"/>
</dbReference>
<gene>
    <name evidence="6" type="ORF">MZO42_10395</name>
</gene>
<evidence type="ECO:0000256" key="3">
    <source>
        <dbReference type="ARBA" id="ARBA00022989"/>
    </source>
</evidence>
<keyword evidence="4" id="KW-0472">Membrane</keyword>
<protein>
    <submittedName>
        <fullName evidence="6">TonB family protein</fullName>
    </submittedName>
</protein>
<organism evidence="6">
    <name type="scientific">Sphingomonas psychrotolerans</name>
    <dbReference type="NCBI Taxonomy" id="1327635"/>
    <lineage>
        <taxon>Bacteria</taxon>
        <taxon>Pseudomonadati</taxon>
        <taxon>Pseudomonadota</taxon>
        <taxon>Alphaproteobacteria</taxon>
        <taxon>Sphingomonadales</taxon>
        <taxon>Sphingomonadaceae</taxon>
        <taxon>Sphingomonas</taxon>
    </lineage>
</organism>
<proteinExistence type="predicted"/>
<feature type="chain" id="PRO_5047455080" evidence="5">
    <location>
        <begin position="17"/>
        <end position="104"/>
    </location>
</feature>
<dbReference type="InterPro" id="IPR006260">
    <property type="entry name" value="TonB/TolA_C"/>
</dbReference>
<feature type="signal peptide" evidence="5">
    <location>
        <begin position="1"/>
        <end position="16"/>
    </location>
</feature>
<comment type="caution">
    <text evidence="6">The sequence shown here is derived from an EMBL/GenBank/DDBJ whole genome shotgun (WGS) entry which is preliminary data.</text>
</comment>
<name>A0ABU3N3R8_9SPHN</name>
<reference evidence="6" key="1">
    <citation type="submission" date="2022-04" db="EMBL/GenBank/DDBJ databases">
        <title>Tomato heritable bacteria conferring resistance against bacterial wilt.</title>
        <authorList>
            <person name="Yin J."/>
        </authorList>
    </citation>
    <scope>NUCLEOTIDE SEQUENCE</scope>
    <source>
        <strain evidence="6">Cra20</strain>
    </source>
</reference>